<dbReference type="InterPro" id="IPR050484">
    <property type="entry name" value="Transf_Hexapept/Carb_Anhydrase"/>
</dbReference>
<sequence length="173" mass="17889">MIYSLKGKAPTIDKGAGFIAPSADIIGEAVIAEGVNIWFNAVIRADMDSISIGRNTNIQDCAVIHTDYGMPTSIGEGVTVGHTAVIHGCTIGDNCLIGMGAVVLNGAQIGPDSLVGAGSMVPQGLIVPPRSLVLGSPAKVVKELKPGMIDAIRKNSAAYLSNSKDYLEELATR</sequence>
<dbReference type="EMBL" id="CP036150">
    <property type="protein sequence ID" value="QEN09348.1"/>
    <property type="molecule type" value="Genomic_DNA"/>
</dbReference>
<dbReference type="CDD" id="cd04645">
    <property type="entry name" value="LbH_gamma_CA_like"/>
    <property type="match status" value="1"/>
</dbReference>
<dbReference type="InterPro" id="IPR011004">
    <property type="entry name" value="Trimer_LpxA-like_sf"/>
</dbReference>
<dbReference type="Gene3D" id="2.160.10.10">
    <property type="entry name" value="Hexapeptide repeat proteins"/>
    <property type="match status" value="1"/>
</dbReference>
<keyword evidence="3" id="KW-0012">Acyltransferase</keyword>
<dbReference type="Proteomes" id="UP000324209">
    <property type="component" value="Chromosome"/>
</dbReference>
<dbReference type="SUPFAM" id="SSF51161">
    <property type="entry name" value="Trimeric LpxA-like enzymes"/>
    <property type="match status" value="1"/>
</dbReference>
<dbReference type="OrthoDB" id="9803036at2"/>
<dbReference type="AlphaFoldDB" id="A0A5C1QPT1"/>
<evidence type="ECO:0000256" key="2">
    <source>
        <dbReference type="ARBA" id="ARBA00022737"/>
    </source>
</evidence>
<organism evidence="4 5">
    <name type="scientific">Oceanispirochaeta crateris</name>
    <dbReference type="NCBI Taxonomy" id="2518645"/>
    <lineage>
        <taxon>Bacteria</taxon>
        <taxon>Pseudomonadati</taxon>
        <taxon>Spirochaetota</taxon>
        <taxon>Spirochaetia</taxon>
        <taxon>Spirochaetales</taxon>
        <taxon>Spirochaetaceae</taxon>
        <taxon>Oceanispirochaeta</taxon>
    </lineage>
</organism>
<proteinExistence type="predicted"/>
<dbReference type="InterPro" id="IPR018357">
    <property type="entry name" value="Hexapep_transf_CS"/>
</dbReference>
<keyword evidence="1" id="KW-0808">Transferase</keyword>
<evidence type="ECO:0000313" key="4">
    <source>
        <dbReference type="EMBL" id="QEN09348.1"/>
    </source>
</evidence>
<dbReference type="InterPro" id="IPR047324">
    <property type="entry name" value="LbH_gamma_CA-like"/>
</dbReference>
<gene>
    <name evidence="4" type="ORF">EXM22_15690</name>
</gene>
<dbReference type="PANTHER" id="PTHR13061:SF29">
    <property type="entry name" value="GAMMA CARBONIC ANHYDRASE-LIKE 1, MITOCHONDRIAL-RELATED"/>
    <property type="match status" value="1"/>
</dbReference>
<dbReference type="InterPro" id="IPR001451">
    <property type="entry name" value="Hexapep"/>
</dbReference>
<dbReference type="Pfam" id="PF00132">
    <property type="entry name" value="Hexapep"/>
    <property type="match status" value="1"/>
</dbReference>
<reference evidence="4 5" key="1">
    <citation type="submission" date="2019-02" db="EMBL/GenBank/DDBJ databases">
        <title>Complete Genome Sequence and Methylome Analysis of free living Spirochaetas.</title>
        <authorList>
            <person name="Fomenkov A."/>
            <person name="Dubinina G."/>
            <person name="Leshcheva N."/>
            <person name="Mikheeva N."/>
            <person name="Grabovich M."/>
            <person name="Vincze T."/>
            <person name="Roberts R.J."/>
        </authorList>
    </citation>
    <scope>NUCLEOTIDE SEQUENCE [LARGE SCALE GENOMIC DNA]</scope>
    <source>
        <strain evidence="4 5">K2</strain>
    </source>
</reference>
<evidence type="ECO:0000313" key="5">
    <source>
        <dbReference type="Proteomes" id="UP000324209"/>
    </source>
</evidence>
<keyword evidence="2" id="KW-0677">Repeat</keyword>
<evidence type="ECO:0000256" key="3">
    <source>
        <dbReference type="ARBA" id="ARBA00023315"/>
    </source>
</evidence>
<name>A0A5C1QPT1_9SPIO</name>
<keyword evidence="5" id="KW-1185">Reference proteome</keyword>
<dbReference type="KEGG" id="ock:EXM22_15690"/>
<protein>
    <submittedName>
        <fullName evidence="4">Gamma carbonic anhydrase family protein</fullName>
    </submittedName>
</protein>
<dbReference type="PANTHER" id="PTHR13061">
    <property type="entry name" value="DYNACTIN SUBUNIT P25"/>
    <property type="match status" value="1"/>
</dbReference>
<accession>A0A5C1QPT1</accession>
<dbReference type="PROSITE" id="PS00101">
    <property type="entry name" value="HEXAPEP_TRANSFERASES"/>
    <property type="match status" value="1"/>
</dbReference>
<dbReference type="RefSeq" id="WP_149487423.1">
    <property type="nucleotide sequence ID" value="NZ_CP036150.1"/>
</dbReference>
<evidence type="ECO:0000256" key="1">
    <source>
        <dbReference type="ARBA" id="ARBA00022679"/>
    </source>
</evidence>
<dbReference type="GO" id="GO:0016746">
    <property type="term" value="F:acyltransferase activity"/>
    <property type="evidence" value="ECO:0007669"/>
    <property type="project" value="UniProtKB-KW"/>
</dbReference>